<evidence type="ECO:0000256" key="2">
    <source>
        <dbReference type="SAM" id="SignalP"/>
    </source>
</evidence>
<dbReference type="AlphaFoldDB" id="A0A0G1UHY1"/>
<feature type="transmembrane region" description="Helical" evidence="1">
    <location>
        <begin position="85"/>
        <end position="112"/>
    </location>
</feature>
<dbReference type="EMBL" id="LCNO01000019">
    <property type="protein sequence ID" value="KKU57320.1"/>
    <property type="molecule type" value="Genomic_DNA"/>
</dbReference>
<keyword evidence="1" id="KW-0812">Transmembrane</keyword>
<sequence>MKKVLLLLFYSSTLLLLPVHIFAQSPAPEDVCNDIVNDPNTPANENQVCVDCVTGTTMGGTPGTYVWTAIGCLEAGNPTHFIGQILGWSTIVGAGIAFLLIVFGGFQITTAAGDPKRVKAAQELITAAIGGLLLIIFSIFLLNLIGIKVLNLGPGGLNLINP</sequence>
<feature type="chain" id="PRO_5002540083" description="Integral membrane protein" evidence="2">
    <location>
        <begin position="24"/>
        <end position="162"/>
    </location>
</feature>
<evidence type="ECO:0000256" key="1">
    <source>
        <dbReference type="SAM" id="Phobius"/>
    </source>
</evidence>
<evidence type="ECO:0000313" key="4">
    <source>
        <dbReference type="Proteomes" id="UP000034307"/>
    </source>
</evidence>
<keyword evidence="2" id="KW-0732">Signal</keyword>
<gene>
    <name evidence="3" type="ORF">UX80_C0019G0012</name>
</gene>
<organism evidence="3 4">
    <name type="scientific">Candidatus Amesbacteria bacterium GW2011_GWA2_47_11b</name>
    <dbReference type="NCBI Taxonomy" id="1618358"/>
    <lineage>
        <taxon>Bacteria</taxon>
        <taxon>Candidatus Amesiibacteriota</taxon>
    </lineage>
</organism>
<keyword evidence="1" id="KW-0472">Membrane</keyword>
<comment type="caution">
    <text evidence="3">The sequence shown here is derived from an EMBL/GenBank/DDBJ whole genome shotgun (WGS) entry which is preliminary data.</text>
</comment>
<evidence type="ECO:0008006" key="5">
    <source>
        <dbReference type="Google" id="ProtNLM"/>
    </source>
</evidence>
<dbReference type="Proteomes" id="UP000034307">
    <property type="component" value="Unassembled WGS sequence"/>
</dbReference>
<reference evidence="3 4" key="1">
    <citation type="journal article" date="2015" name="Nature">
        <title>rRNA introns, odd ribosomes, and small enigmatic genomes across a large radiation of phyla.</title>
        <authorList>
            <person name="Brown C.T."/>
            <person name="Hug L.A."/>
            <person name="Thomas B.C."/>
            <person name="Sharon I."/>
            <person name="Castelle C.J."/>
            <person name="Singh A."/>
            <person name="Wilkins M.J."/>
            <person name="Williams K.H."/>
            <person name="Banfield J.F."/>
        </authorList>
    </citation>
    <scope>NUCLEOTIDE SEQUENCE [LARGE SCALE GENOMIC DNA]</scope>
</reference>
<feature type="transmembrane region" description="Helical" evidence="1">
    <location>
        <begin position="124"/>
        <end position="147"/>
    </location>
</feature>
<proteinExistence type="predicted"/>
<name>A0A0G1UHY1_9BACT</name>
<dbReference type="STRING" id="1618358.UX80_C0019G0012"/>
<feature type="signal peptide" evidence="2">
    <location>
        <begin position="1"/>
        <end position="23"/>
    </location>
</feature>
<accession>A0A0G1UHY1</accession>
<protein>
    <recommendedName>
        <fullName evidence="5">Integral membrane protein</fullName>
    </recommendedName>
</protein>
<keyword evidence="1" id="KW-1133">Transmembrane helix</keyword>
<dbReference type="InterPro" id="IPR043993">
    <property type="entry name" value="T4SS_pilin"/>
</dbReference>
<evidence type="ECO:0000313" key="3">
    <source>
        <dbReference type="EMBL" id="KKU57320.1"/>
    </source>
</evidence>
<dbReference type="Pfam" id="PF18895">
    <property type="entry name" value="T4SS_pilin"/>
    <property type="match status" value="1"/>
</dbReference>